<dbReference type="STRING" id="1346286.SAMN05444362_10894"/>
<evidence type="ECO:0000313" key="5">
    <source>
        <dbReference type="Proteomes" id="UP000184480"/>
    </source>
</evidence>
<name>A0A1M5D6T1_9BACT</name>
<dbReference type="OrthoDB" id="9788869at2"/>
<evidence type="ECO:0000259" key="3">
    <source>
        <dbReference type="SMART" id="SM01119"/>
    </source>
</evidence>
<gene>
    <name evidence="4" type="ORF">SAMN05444362_10894</name>
</gene>
<dbReference type="Proteomes" id="UP000184480">
    <property type="component" value="Unassembled WGS sequence"/>
</dbReference>
<keyword evidence="5" id="KW-1185">Reference proteome</keyword>
<feature type="domain" description="D-serine dehydratase-like" evidence="3">
    <location>
        <begin position="259"/>
        <end position="348"/>
    </location>
</feature>
<evidence type="ECO:0000313" key="4">
    <source>
        <dbReference type="EMBL" id="SHF62694.1"/>
    </source>
</evidence>
<reference evidence="5" key="1">
    <citation type="submission" date="2016-11" db="EMBL/GenBank/DDBJ databases">
        <authorList>
            <person name="Varghese N."/>
            <person name="Submissions S."/>
        </authorList>
    </citation>
    <scope>NUCLEOTIDE SEQUENCE [LARGE SCALE GENOMIC DNA]</scope>
    <source>
        <strain evidence="5">DSM 27370</strain>
    </source>
</reference>
<dbReference type="Pfam" id="PF01168">
    <property type="entry name" value="Ala_racemase_N"/>
    <property type="match status" value="1"/>
</dbReference>
<dbReference type="SMART" id="SM01119">
    <property type="entry name" value="D-ser_dehydrat"/>
    <property type="match status" value="1"/>
</dbReference>
<dbReference type="Gene3D" id="2.40.37.20">
    <property type="entry name" value="D-serine dehydratase-like domain"/>
    <property type="match status" value="1"/>
</dbReference>
<dbReference type="InterPro" id="IPR001608">
    <property type="entry name" value="Ala_racemase_N"/>
</dbReference>
<dbReference type="GO" id="GO:0008721">
    <property type="term" value="F:D-serine ammonia-lyase activity"/>
    <property type="evidence" value="ECO:0007669"/>
    <property type="project" value="TreeGrafter"/>
</dbReference>
<evidence type="ECO:0000256" key="1">
    <source>
        <dbReference type="ARBA" id="ARBA00005323"/>
    </source>
</evidence>
<dbReference type="CDD" id="cd06821">
    <property type="entry name" value="PLPDE_III_D-TA"/>
    <property type="match status" value="1"/>
</dbReference>
<proteinExistence type="inferred from homology"/>
<keyword evidence="2" id="KW-0456">Lyase</keyword>
<dbReference type="RefSeq" id="WP_062178120.1">
    <property type="nucleotide sequence ID" value="NZ_BBXL01000004.1"/>
</dbReference>
<protein>
    <submittedName>
        <fullName evidence="4">D-serine deaminase, pyridoxal phosphate-dependent</fullName>
    </submittedName>
</protein>
<dbReference type="AlphaFoldDB" id="A0A1M5D6T1"/>
<dbReference type="Pfam" id="PF14031">
    <property type="entry name" value="D-ser_dehydrat"/>
    <property type="match status" value="1"/>
</dbReference>
<organism evidence="4 5">
    <name type="scientific">Dysgonomonas macrotermitis</name>
    <dbReference type="NCBI Taxonomy" id="1346286"/>
    <lineage>
        <taxon>Bacteria</taxon>
        <taxon>Pseudomonadati</taxon>
        <taxon>Bacteroidota</taxon>
        <taxon>Bacteroidia</taxon>
        <taxon>Bacteroidales</taxon>
        <taxon>Dysgonomonadaceae</taxon>
        <taxon>Dysgonomonas</taxon>
    </lineage>
</organism>
<dbReference type="GO" id="GO:0036088">
    <property type="term" value="P:D-serine catabolic process"/>
    <property type="evidence" value="ECO:0007669"/>
    <property type="project" value="TreeGrafter"/>
</dbReference>
<dbReference type="InterPro" id="IPR042208">
    <property type="entry name" value="D-ser_dehydrat-like_sf"/>
</dbReference>
<accession>A0A1M5D6T1</accession>
<dbReference type="InterPro" id="IPR029066">
    <property type="entry name" value="PLP-binding_barrel"/>
</dbReference>
<dbReference type="SUPFAM" id="SSF51419">
    <property type="entry name" value="PLP-binding barrel"/>
    <property type="match status" value="1"/>
</dbReference>
<evidence type="ECO:0000256" key="2">
    <source>
        <dbReference type="ARBA" id="ARBA00023239"/>
    </source>
</evidence>
<dbReference type="Gene3D" id="3.20.20.10">
    <property type="entry name" value="Alanine racemase"/>
    <property type="match status" value="1"/>
</dbReference>
<comment type="similarity">
    <text evidence="1">Belongs to the DSD1 family.</text>
</comment>
<dbReference type="PANTHER" id="PTHR28004:SF2">
    <property type="entry name" value="D-SERINE DEHYDRATASE"/>
    <property type="match status" value="1"/>
</dbReference>
<dbReference type="EMBL" id="FQUC01000008">
    <property type="protein sequence ID" value="SHF62694.1"/>
    <property type="molecule type" value="Genomic_DNA"/>
</dbReference>
<dbReference type="PANTHER" id="PTHR28004">
    <property type="entry name" value="ZGC:162816-RELATED"/>
    <property type="match status" value="1"/>
</dbReference>
<dbReference type="InterPro" id="IPR051466">
    <property type="entry name" value="D-amino_acid_metab_enzyme"/>
</dbReference>
<dbReference type="InterPro" id="IPR026956">
    <property type="entry name" value="D-ser_dehydrat-like_dom"/>
</dbReference>
<sequence>MIDWYTVKDIDQIDTPALLVYPDKVKQNIDLAVRITKDITRLRPHVKTNKMREVCSLMLEAGINKFKCATIAEAEMLAMILAPDVLLAYQPVGPKALRLIELIKAYPGTKFSCLIDNINNTQVISDLCKNNGVSIDIYVDLNVGMNRTGIKPENTENLIKEIIKLPNIHIVGLHGYDGHIHDESPEERQKAADISFSLAEKVLEKIKPYFDYPLTIIMGGTPTFPAHISHANCELSPGTFVFWDYGYKHMLKDLPFEYAALVATRIISIVDEHHICVDLGYKSIAAENPLPRVHFLNAPEAIPVAHSEEHLVLEVPDSKSYTLGNVLYGVPKHICPTVALYDIANTIDNNEATGQWKVIARNRFINY</sequence>